<dbReference type="AlphaFoldDB" id="A0A412IUP1"/>
<dbReference type="SMART" id="SM00646">
    <property type="entry name" value="Ami_3"/>
    <property type="match status" value="1"/>
</dbReference>
<feature type="compositionally biased region" description="Basic and acidic residues" evidence="2">
    <location>
        <begin position="54"/>
        <end position="78"/>
    </location>
</feature>
<feature type="domain" description="MurNAc-LAA" evidence="3">
    <location>
        <begin position="157"/>
        <end position="269"/>
    </location>
</feature>
<dbReference type="EMBL" id="QRVK01000004">
    <property type="protein sequence ID" value="RGS43766.1"/>
    <property type="molecule type" value="Genomic_DNA"/>
</dbReference>
<evidence type="ECO:0000313" key="4">
    <source>
        <dbReference type="EMBL" id="RGS43766.1"/>
    </source>
</evidence>
<dbReference type="Gene3D" id="3.40.630.40">
    <property type="entry name" value="Zn-dependent exopeptidases"/>
    <property type="match status" value="1"/>
</dbReference>
<dbReference type="GO" id="GO:0008745">
    <property type="term" value="F:N-acetylmuramoyl-L-alanine amidase activity"/>
    <property type="evidence" value="ECO:0007669"/>
    <property type="project" value="InterPro"/>
</dbReference>
<dbReference type="GO" id="GO:0009253">
    <property type="term" value="P:peptidoglycan catabolic process"/>
    <property type="evidence" value="ECO:0007669"/>
    <property type="project" value="InterPro"/>
</dbReference>
<evidence type="ECO:0000259" key="3">
    <source>
        <dbReference type="SMART" id="SM00646"/>
    </source>
</evidence>
<dbReference type="PANTHER" id="PTHR30404:SF0">
    <property type="entry name" value="N-ACETYLMURAMOYL-L-ALANINE AMIDASE AMIC"/>
    <property type="match status" value="1"/>
</dbReference>
<dbReference type="InterPro" id="IPR002508">
    <property type="entry name" value="MurNAc-LAA_cat"/>
</dbReference>
<name>A0A412IUP1_9FIRM</name>
<dbReference type="Pfam" id="PF01520">
    <property type="entry name" value="Amidase_3"/>
    <property type="match status" value="1"/>
</dbReference>
<dbReference type="PANTHER" id="PTHR30404">
    <property type="entry name" value="N-ACETYLMURAMOYL-L-ALANINE AMIDASE"/>
    <property type="match status" value="1"/>
</dbReference>
<feature type="compositionally biased region" description="Polar residues" evidence="2">
    <location>
        <begin position="36"/>
        <end position="53"/>
    </location>
</feature>
<keyword evidence="1" id="KW-0378">Hydrolase</keyword>
<comment type="caution">
    <text evidence="4">The sequence shown here is derived from an EMBL/GenBank/DDBJ whole genome shotgun (WGS) entry which is preliminary data.</text>
</comment>
<dbReference type="OrthoDB" id="9806267at2"/>
<protein>
    <submittedName>
        <fullName evidence="4">N-acetylmuramoyl-L-alanine amidase</fullName>
    </submittedName>
</protein>
<evidence type="ECO:0000313" key="5">
    <source>
        <dbReference type="Proteomes" id="UP000283295"/>
    </source>
</evidence>
<dbReference type="Proteomes" id="UP000283295">
    <property type="component" value="Unassembled WGS sequence"/>
</dbReference>
<sequence length="276" mass="30120">MKTQHKHFLLILAIIASVSLPPVMCYQRYVKSLGTRSSSTSVKNGSTPTGKGNKTSESHGNEADKTHISEGDTSQTDKQDNCNDFLILIDPGHGGFDPGKVSPDGIEEKKINLEISLKLQDALATKGFSVSLTRDSDRSLNSLDAGSKKSSDLHYRTNRAAELNADLYISIHQNSYSAEYVHGAQVFYYSTSSAGKCLAETIQQYLISDVDPGNTRMPKGNSEYMVLVESPCTAVIVECGFLSNSQECLKLCDPEYQTRLASAIAKAVKAWYDSQT</sequence>
<evidence type="ECO:0000256" key="1">
    <source>
        <dbReference type="ARBA" id="ARBA00022801"/>
    </source>
</evidence>
<dbReference type="CDD" id="cd02696">
    <property type="entry name" value="MurNAc-LAA"/>
    <property type="match status" value="1"/>
</dbReference>
<organism evidence="4 5">
    <name type="scientific">Coprococcus eutactus</name>
    <dbReference type="NCBI Taxonomy" id="33043"/>
    <lineage>
        <taxon>Bacteria</taxon>
        <taxon>Bacillati</taxon>
        <taxon>Bacillota</taxon>
        <taxon>Clostridia</taxon>
        <taxon>Lachnospirales</taxon>
        <taxon>Lachnospiraceae</taxon>
        <taxon>Coprococcus</taxon>
    </lineage>
</organism>
<reference evidence="4 5" key="1">
    <citation type="submission" date="2018-08" db="EMBL/GenBank/DDBJ databases">
        <title>A genome reference for cultivated species of the human gut microbiota.</title>
        <authorList>
            <person name="Zou Y."/>
            <person name="Xue W."/>
            <person name="Luo G."/>
        </authorList>
    </citation>
    <scope>NUCLEOTIDE SEQUENCE [LARGE SCALE GENOMIC DNA]</scope>
    <source>
        <strain evidence="4 5">AF22-21</strain>
    </source>
</reference>
<dbReference type="SUPFAM" id="SSF53187">
    <property type="entry name" value="Zn-dependent exopeptidases"/>
    <property type="match status" value="1"/>
</dbReference>
<dbReference type="GO" id="GO:0030288">
    <property type="term" value="C:outer membrane-bounded periplasmic space"/>
    <property type="evidence" value="ECO:0007669"/>
    <property type="project" value="TreeGrafter"/>
</dbReference>
<evidence type="ECO:0000256" key="2">
    <source>
        <dbReference type="SAM" id="MobiDB-lite"/>
    </source>
</evidence>
<gene>
    <name evidence="4" type="ORF">DWX94_02970</name>
</gene>
<dbReference type="InterPro" id="IPR050695">
    <property type="entry name" value="N-acetylmuramoyl_amidase_3"/>
</dbReference>
<accession>A0A412IUP1</accession>
<proteinExistence type="predicted"/>
<feature type="region of interest" description="Disordered" evidence="2">
    <location>
        <begin position="36"/>
        <end position="78"/>
    </location>
</feature>
<dbReference type="RefSeq" id="WP_022058586.1">
    <property type="nucleotide sequence ID" value="NZ_WQPE01000007.1"/>
</dbReference>